<proteinExistence type="predicted"/>
<dbReference type="AlphaFoldDB" id="A0A8H5GC23"/>
<dbReference type="InterPro" id="IPR029006">
    <property type="entry name" value="ADF-H/Gelsolin-like_dom_sf"/>
</dbReference>
<keyword evidence="3" id="KW-1185">Reference proteome</keyword>
<dbReference type="OrthoDB" id="67965at2759"/>
<evidence type="ECO:0000256" key="1">
    <source>
        <dbReference type="SAM" id="MobiDB-lite"/>
    </source>
</evidence>
<sequence length="186" mass="20833">MALNLADSGEIMAAYDAVLNNELNWFLLHYSNHTSDELSLYAFGAEGLEELKTKIDPGEDEQILVGFLRVDVDDLPMQKHQPLSPATSTGEEEDEGRDRLGSEEEDGDARYLLVSYVARGVLGVRRARAQVHTRRLGMIFKVSELYLTSFESPLCCFNSFTSSHLFFRSLTAPGTRHIVDHQLALP</sequence>
<accession>A0A8H5GC23</accession>
<reference evidence="2 3" key="1">
    <citation type="journal article" date="2020" name="ISME J.">
        <title>Uncovering the hidden diversity of litter-decomposition mechanisms in mushroom-forming fungi.</title>
        <authorList>
            <person name="Floudas D."/>
            <person name="Bentzer J."/>
            <person name="Ahren D."/>
            <person name="Johansson T."/>
            <person name="Persson P."/>
            <person name="Tunlid A."/>
        </authorList>
    </citation>
    <scope>NUCLEOTIDE SEQUENCE [LARGE SCALE GENOMIC DNA]</scope>
    <source>
        <strain evidence="2 3">CBS 146.42</strain>
    </source>
</reference>
<organism evidence="2 3">
    <name type="scientific">Leucocoprinus leucothites</name>
    <dbReference type="NCBI Taxonomy" id="201217"/>
    <lineage>
        <taxon>Eukaryota</taxon>
        <taxon>Fungi</taxon>
        <taxon>Dikarya</taxon>
        <taxon>Basidiomycota</taxon>
        <taxon>Agaricomycotina</taxon>
        <taxon>Agaricomycetes</taxon>
        <taxon>Agaricomycetidae</taxon>
        <taxon>Agaricales</taxon>
        <taxon>Agaricineae</taxon>
        <taxon>Agaricaceae</taxon>
        <taxon>Leucocoprinus</taxon>
    </lineage>
</organism>
<dbReference type="EMBL" id="JAACJO010000002">
    <property type="protein sequence ID" value="KAF5362172.1"/>
    <property type="molecule type" value="Genomic_DNA"/>
</dbReference>
<protein>
    <submittedName>
        <fullName evidence="2">Uncharacterized protein</fullName>
    </submittedName>
</protein>
<feature type="region of interest" description="Disordered" evidence="1">
    <location>
        <begin position="79"/>
        <end position="104"/>
    </location>
</feature>
<name>A0A8H5GC23_9AGAR</name>
<evidence type="ECO:0000313" key="2">
    <source>
        <dbReference type="EMBL" id="KAF5362172.1"/>
    </source>
</evidence>
<dbReference type="Gene3D" id="3.40.20.10">
    <property type="entry name" value="Severin"/>
    <property type="match status" value="1"/>
</dbReference>
<evidence type="ECO:0000313" key="3">
    <source>
        <dbReference type="Proteomes" id="UP000559027"/>
    </source>
</evidence>
<dbReference type="Proteomes" id="UP000559027">
    <property type="component" value="Unassembled WGS sequence"/>
</dbReference>
<comment type="caution">
    <text evidence="2">The sequence shown here is derived from an EMBL/GenBank/DDBJ whole genome shotgun (WGS) entry which is preliminary data.</text>
</comment>
<gene>
    <name evidence="2" type="ORF">D9756_002564</name>
</gene>